<evidence type="ECO:0000313" key="2">
    <source>
        <dbReference type="EMBL" id="KAK9506979.1"/>
    </source>
</evidence>
<dbReference type="AlphaFoldDB" id="A0AAW1DEL2"/>
<gene>
    <name evidence="2" type="ORF">O3M35_008818</name>
</gene>
<dbReference type="Pfam" id="PF15502">
    <property type="entry name" value="MPLKIP"/>
    <property type="match status" value="1"/>
</dbReference>
<dbReference type="InterPro" id="IPR028265">
    <property type="entry name" value="TTDN1/SICKLE"/>
</dbReference>
<feature type="compositionally biased region" description="Polar residues" evidence="1">
    <location>
        <begin position="1"/>
        <end position="40"/>
    </location>
</feature>
<organism evidence="2 3">
    <name type="scientific">Rhynocoris fuscipes</name>
    <dbReference type="NCBI Taxonomy" id="488301"/>
    <lineage>
        <taxon>Eukaryota</taxon>
        <taxon>Metazoa</taxon>
        <taxon>Ecdysozoa</taxon>
        <taxon>Arthropoda</taxon>
        <taxon>Hexapoda</taxon>
        <taxon>Insecta</taxon>
        <taxon>Pterygota</taxon>
        <taxon>Neoptera</taxon>
        <taxon>Paraneoptera</taxon>
        <taxon>Hemiptera</taxon>
        <taxon>Heteroptera</taxon>
        <taxon>Panheteroptera</taxon>
        <taxon>Cimicomorpha</taxon>
        <taxon>Reduviidae</taxon>
        <taxon>Harpactorinae</taxon>
        <taxon>Harpactorini</taxon>
        <taxon>Rhynocoris</taxon>
    </lineage>
</organism>
<proteinExistence type="predicted"/>
<evidence type="ECO:0000313" key="3">
    <source>
        <dbReference type="Proteomes" id="UP001461498"/>
    </source>
</evidence>
<dbReference type="EMBL" id="JAPXFL010000005">
    <property type="protein sequence ID" value="KAK9506979.1"/>
    <property type="molecule type" value="Genomic_DNA"/>
</dbReference>
<reference evidence="2 3" key="1">
    <citation type="submission" date="2022-12" db="EMBL/GenBank/DDBJ databases">
        <title>Chromosome-level genome assembly of true bugs.</title>
        <authorList>
            <person name="Ma L."/>
            <person name="Li H."/>
        </authorList>
    </citation>
    <scope>NUCLEOTIDE SEQUENCE [LARGE SCALE GENOMIC DNA]</scope>
    <source>
        <strain evidence="2">Lab_2022b</strain>
    </source>
</reference>
<accession>A0AAW1DEL2</accession>
<dbReference type="Proteomes" id="UP001461498">
    <property type="component" value="Unassembled WGS sequence"/>
</dbReference>
<feature type="compositionally biased region" description="Basic and acidic residues" evidence="1">
    <location>
        <begin position="140"/>
        <end position="154"/>
    </location>
</feature>
<feature type="compositionally biased region" description="Low complexity" evidence="1">
    <location>
        <begin position="65"/>
        <end position="80"/>
    </location>
</feature>
<comment type="caution">
    <text evidence="2">The sequence shown here is derived from an EMBL/GenBank/DDBJ whole genome shotgun (WGS) entry which is preliminary data.</text>
</comment>
<protein>
    <submittedName>
        <fullName evidence="2">Uncharacterized protein</fullName>
    </submittedName>
</protein>
<evidence type="ECO:0000256" key="1">
    <source>
        <dbReference type="SAM" id="MobiDB-lite"/>
    </source>
</evidence>
<feature type="region of interest" description="Disordered" evidence="1">
    <location>
        <begin position="132"/>
        <end position="154"/>
    </location>
</feature>
<feature type="region of interest" description="Disordered" evidence="1">
    <location>
        <begin position="1"/>
        <end position="111"/>
    </location>
</feature>
<keyword evidence="3" id="KW-1185">Reference proteome</keyword>
<sequence length="154" mass="17617">MDNNSPSTYGPPNWATGVNSSNFKSPISNSPQSSNCQESPDFSPYSYSSPIKHYSRNNKWNNRRYFNSSTGTYNNSGNFSPSNSQHFYNRRNRGKQNRQGNDSSDNSHISLYFHPSMLEDPWKELEKQLKESSVTCEKTNLPEDLKNDDTSVQN</sequence>
<name>A0AAW1DEL2_9HEMI</name>